<comment type="caution">
    <text evidence="2">The sequence shown here is derived from an EMBL/GenBank/DDBJ whole genome shotgun (WGS) entry which is preliminary data.</text>
</comment>
<organism evidence="2 3">
    <name type="scientific">Phytophthora fragariaefolia</name>
    <dbReference type="NCBI Taxonomy" id="1490495"/>
    <lineage>
        <taxon>Eukaryota</taxon>
        <taxon>Sar</taxon>
        <taxon>Stramenopiles</taxon>
        <taxon>Oomycota</taxon>
        <taxon>Peronosporomycetes</taxon>
        <taxon>Peronosporales</taxon>
        <taxon>Peronosporaceae</taxon>
        <taxon>Phytophthora</taxon>
    </lineage>
</organism>
<dbReference type="Proteomes" id="UP001165121">
    <property type="component" value="Unassembled WGS sequence"/>
</dbReference>
<feature type="compositionally biased region" description="Polar residues" evidence="1">
    <location>
        <begin position="42"/>
        <end position="54"/>
    </location>
</feature>
<gene>
    <name evidence="2" type="ORF">Pfra01_000860900</name>
</gene>
<evidence type="ECO:0000313" key="2">
    <source>
        <dbReference type="EMBL" id="GMF33987.1"/>
    </source>
</evidence>
<dbReference type="AlphaFoldDB" id="A0A9W6X905"/>
<sequence>MVPRPGSTTPEDGVNVEQELRAGALSIERSSTASELEERPSASCSSEGTYTTGHAASDEEEAYESQFVVPDVVSPRATMDFDTARRKKKMRAPDSAEESPSGKPRKKDPPREYAPEELDRIVSRVELAQHLERSPVLKFLQPELLNEHTGPVAVPDVNDEASVRLGCGSVETSHHCGSGPAERPTNGHGGEDGAQHWVVGADTSDDYLVTNQGGDPSPSARGSARQANADPDDARCYRRDHANPICAPNVPEPVVPDVAMASVSSSSSTHDHHDLDEASDALFDLEPNTAGQAATVAAATAGAAGVALVRTSAFSELKEFHRRDASE</sequence>
<accession>A0A9W6X905</accession>
<feature type="compositionally biased region" description="Polar residues" evidence="1">
    <location>
        <begin position="1"/>
        <end position="10"/>
    </location>
</feature>
<dbReference type="EMBL" id="BSXT01000776">
    <property type="protein sequence ID" value="GMF33987.1"/>
    <property type="molecule type" value="Genomic_DNA"/>
</dbReference>
<evidence type="ECO:0000313" key="3">
    <source>
        <dbReference type="Proteomes" id="UP001165121"/>
    </source>
</evidence>
<proteinExistence type="predicted"/>
<protein>
    <submittedName>
        <fullName evidence="2">Unnamed protein product</fullName>
    </submittedName>
</protein>
<reference evidence="2" key="1">
    <citation type="submission" date="2023-04" db="EMBL/GenBank/DDBJ databases">
        <title>Phytophthora fragariaefolia NBRC 109709.</title>
        <authorList>
            <person name="Ichikawa N."/>
            <person name="Sato H."/>
            <person name="Tonouchi N."/>
        </authorList>
    </citation>
    <scope>NUCLEOTIDE SEQUENCE</scope>
    <source>
        <strain evidence="2">NBRC 109709</strain>
    </source>
</reference>
<name>A0A9W6X905_9STRA</name>
<keyword evidence="3" id="KW-1185">Reference proteome</keyword>
<feature type="region of interest" description="Disordered" evidence="1">
    <location>
        <begin position="171"/>
        <end position="236"/>
    </location>
</feature>
<feature type="compositionally biased region" description="Basic and acidic residues" evidence="1">
    <location>
        <begin position="107"/>
        <end position="117"/>
    </location>
</feature>
<evidence type="ECO:0000256" key="1">
    <source>
        <dbReference type="SAM" id="MobiDB-lite"/>
    </source>
</evidence>
<feature type="region of interest" description="Disordered" evidence="1">
    <location>
        <begin position="1"/>
        <end position="117"/>
    </location>
</feature>